<evidence type="ECO:0000256" key="2">
    <source>
        <dbReference type="SAM" id="Phobius"/>
    </source>
</evidence>
<dbReference type="EMBL" id="QGKY02000190">
    <property type="protein sequence ID" value="KAF2589597.1"/>
    <property type="molecule type" value="Genomic_DNA"/>
</dbReference>
<reference evidence="3" key="1">
    <citation type="submission" date="2019-12" db="EMBL/GenBank/DDBJ databases">
        <title>Genome sequencing and annotation of Brassica cretica.</title>
        <authorList>
            <person name="Studholme D.J."/>
            <person name="Sarris P.F."/>
        </authorList>
    </citation>
    <scope>NUCLEOTIDE SEQUENCE</scope>
    <source>
        <strain evidence="3">PFS-102/07</strain>
        <tissue evidence="3">Leaf</tissue>
    </source>
</reference>
<evidence type="ECO:0000313" key="3">
    <source>
        <dbReference type="EMBL" id="KAF2589597.1"/>
    </source>
</evidence>
<sequence length="311" mass="34593">MATFKDDDNPESESRLHGSSPQLPVTCSAFFPLSQLLSSMAPVLSFPSLCLRSPARLRLPAHFRPPSDPPPRLSPLMPLETLFPPEPPDPPGAFTNLVFLVLSDTPFTLFHKQHPQMPDRESPFPIPASLTRDGVVPFVTTDYTRFFSKDLYPAVCSMFPPLPFTLVRLYSSISVCSHVDWYEMIVVWVSPNIWFMVLNCNVPVTFGLFGSDLVPVRGFHVALVRHSTAVCSLSMLNMIMGGFQYPVASFVKLFFFPIFPFIWSKLDVQASLVLQGTSSWLMLCSASVAAFVTFQVTRGFDVSSLGGVKLF</sequence>
<name>A0A8S9K711_BRACR</name>
<feature type="compositionally biased region" description="Basic and acidic residues" evidence="1">
    <location>
        <begin position="1"/>
        <end position="16"/>
    </location>
</feature>
<keyword evidence="2" id="KW-0812">Transmembrane</keyword>
<evidence type="ECO:0000256" key="1">
    <source>
        <dbReference type="SAM" id="MobiDB-lite"/>
    </source>
</evidence>
<feature type="region of interest" description="Disordered" evidence="1">
    <location>
        <begin position="1"/>
        <end position="20"/>
    </location>
</feature>
<keyword evidence="2" id="KW-0472">Membrane</keyword>
<comment type="caution">
    <text evidence="3">The sequence shown here is derived from an EMBL/GenBank/DDBJ whole genome shotgun (WGS) entry which is preliminary data.</text>
</comment>
<feature type="transmembrane region" description="Helical" evidence="2">
    <location>
        <begin position="243"/>
        <end position="263"/>
    </location>
</feature>
<dbReference type="AlphaFoldDB" id="A0A8S9K711"/>
<accession>A0A8S9K711</accession>
<organism evidence="3">
    <name type="scientific">Brassica cretica</name>
    <name type="common">Mustard</name>
    <dbReference type="NCBI Taxonomy" id="69181"/>
    <lineage>
        <taxon>Eukaryota</taxon>
        <taxon>Viridiplantae</taxon>
        <taxon>Streptophyta</taxon>
        <taxon>Embryophyta</taxon>
        <taxon>Tracheophyta</taxon>
        <taxon>Spermatophyta</taxon>
        <taxon>Magnoliopsida</taxon>
        <taxon>eudicotyledons</taxon>
        <taxon>Gunneridae</taxon>
        <taxon>Pentapetalae</taxon>
        <taxon>rosids</taxon>
        <taxon>malvids</taxon>
        <taxon>Brassicales</taxon>
        <taxon>Brassicaceae</taxon>
        <taxon>Brassiceae</taxon>
        <taxon>Brassica</taxon>
    </lineage>
</organism>
<gene>
    <name evidence="3" type="ORF">F2Q70_00041369</name>
</gene>
<proteinExistence type="predicted"/>
<feature type="transmembrane region" description="Helical" evidence="2">
    <location>
        <begin position="278"/>
        <end position="296"/>
    </location>
</feature>
<protein>
    <submittedName>
        <fullName evidence="3">Uncharacterized protein</fullName>
    </submittedName>
</protein>
<keyword evidence="2" id="KW-1133">Transmembrane helix</keyword>